<dbReference type="GO" id="GO:0071949">
    <property type="term" value="F:FAD binding"/>
    <property type="evidence" value="ECO:0007669"/>
    <property type="project" value="InterPro"/>
</dbReference>
<dbReference type="InterPro" id="IPR050416">
    <property type="entry name" value="FAD-linked_Oxidoreductase"/>
</dbReference>
<dbReference type="Pfam" id="PF08031">
    <property type="entry name" value="BBE"/>
    <property type="match status" value="1"/>
</dbReference>
<dbReference type="Gene3D" id="3.30.465.10">
    <property type="match status" value="1"/>
</dbReference>
<dbReference type="Pfam" id="PF01565">
    <property type="entry name" value="FAD_binding_4"/>
    <property type="match status" value="1"/>
</dbReference>
<evidence type="ECO:0000256" key="4">
    <source>
        <dbReference type="ARBA" id="ARBA00022827"/>
    </source>
</evidence>
<dbReference type="PROSITE" id="PS00862">
    <property type="entry name" value="OX2_COVAL_FAD"/>
    <property type="match status" value="1"/>
</dbReference>
<protein>
    <submittedName>
        <fullName evidence="8">FAD/FMN-containing dehydrogenase</fullName>
    </submittedName>
</protein>
<organism evidence="8 9">
    <name type="scientific">Streptomyces zhaozhouensis</name>
    <dbReference type="NCBI Taxonomy" id="1300267"/>
    <lineage>
        <taxon>Bacteria</taxon>
        <taxon>Bacillati</taxon>
        <taxon>Actinomycetota</taxon>
        <taxon>Actinomycetes</taxon>
        <taxon>Kitasatosporales</taxon>
        <taxon>Streptomycetaceae</taxon>
        <taxon>Streptomyces</taxon>
    </lineage>
</organism>
<evidence type="ECO:0000256" key="1">
    <source>
        <dbReference type="ARBA" id="ARBA00001974"/>
    </source>
</evidence>
<evidence type="ECO:0000313" key="9">
    <source>
        <dbReference type="Proteomes" id="UP000219072"/>
    </source>
</evidence>
<dbReference type="EMBL" id="OCNE01000001">
    <property type="protein sequence ID" value="SOD58905.1"/>
    <property type="molecule type" value="Genomic_DNA"/>
</dbReference>
<comment type="cofactor">
    <cofactor evidence="1">
        <name>FAD</name>
        <dbReference type="ChEBI" id="CHEBI:57692"/>
    </cofactor>
</comment>
<dbReference type="AlphaFoldDB" id="A0A286DJH1"/>
<feature type="compositionally biased region" description="Low complexity" evidence="6">
    <location>
        <begin position="21"/>
        <end position="31"/>
    </location>
</feature>
<dbReference type="InterPro" id="IPR016166">
    <property type="entry name" value="FAD-bd_PCMH"/>
</dbReference>
<evidence type="ECO:0000256" key="5">
    <source>
        <dbReference type="ARBA" id="ARBA00023002"/>
    </source>
</evidence>
<keyword evidence="3" id="KW-0285">Flavoprotein</keyword>
<dbReference type="PROSITE" id="PS51387">
    <property type="entry name" value="FAD_PCMH"/>
    <property type="match status" value="1"/>
</dbReference>
<evidence type="ECO:0000256" key="6">
    <source>
        <dbReference type="SAM" id="MobiDB-lite"/>
    </source>
</evidence>
<dbReference type="Gene3D" id="3.30.43.10">
    <property type="entry name" value="Uridine Diphospho-n-acetylenolpyruvylglucosamine Reductase, domain 2"/>
    <property type="match status" value="1"/>
</dbReference>
<feature type="region of interest" description="Disordered" evidence="6">
    <location>
        <begin position="21"/>
        <end position="41"/>
    </location>
</feature>
<reference evidence="8 9" key="1">
    <citation type="submission" date="2017-09" db="EMBL/GenBank/DDBJ databases">
        <authorList>
            <person name="Ehlers B."/>
            <person name="Leendertz F.H."/>
        </authorList>
    </citation>
    <scope>NUCLEOTIDE SEQUENCE [LARGE SCALE GENOMIC DNA]</scope>
    <source>
        <strain evidence="8 9">CGMCC 4.7095</strain>
    </source>
</reference>
<name>A0A286DJH1_9ACTN</name>
<dbReference type="PANTHER" id="PTHR42973">
    <property type="entry name" value="BINDING OXIDOREDUCTASE, PUTATIVE (AFU_ORTHOLOGUE AFUA_1G17690)-RELATED"/>
    <property type="match status" value="1"/>
</dbReference>
<evidence type="ECO:0000259" key="7">
    <source>
        <dbReference type="PROSITE" id="PS51387"/>
    </source>
</evidence>
<dbReference type="Proteomes" id="UP000219072">
    <property type="component" value="Unassembled WGS sequence"/>
</dbReference>
<proteinExistence type="inferred from homology"/>
<dbReference type="InterPro" id="IPR036318">
    <property type="entry name" value="FAD-bd_PCMH-like_sf"/>
</dbReference>
<dbReference type="InterPro" id="IPR016169">
    <property type="entry name" value="FAD-bd_PCMH_sub2"/>
</dbReference>
<keyword evidence="4" id="KW-0274">FAD</keyword>
<keyword evidence="9" id="KW-1185">Reference proteome</keyword>
<accession>A0A286DJH1</accession>
<dbReference type="OrthoDB" id="9775082at2"/>
<dbReference type="GO" id="GO:0016491">
    <property type="term" value="F:oxidoreductase activity"/>
    <property type="evidence" value="ECO:0007669"/>
    <property type="project" value="UniProtKB-KW"/>
</dbReference>
<dbReference type="Gene3D" id="3.40.462.20">
    <property type="match status" value="1"/>
</dbReference>
<keyword evidence="5" id="KW-0560">Oxidoreductase</keyword>
<comment type="similarity">
    <text evidence="2">Belongs to the oxygen-dependent FAD-linked oxidoreductase family.</text>
</comment>
<evidence type="ECO:0000313" key="8">
    <source>
        <dbReference type="EMBL" id="SOD58905.1"/>
    </source>
</evidence>
<sequence length="463" mass="49368">MPAHPLARQLARHLRGAVFDPGDARGAAAEPAAPPAPFNGVARHEPELTVAAADRDDVRTAVAHAAERGLPVAVRATGHGITRPADGGLLVSTHRMTRVTVDPERRTATVGAGVRWEQVIRAAWAHGLAPLNGSSPQVGVVGYTLGGGLGPLARRFGYAADLVTRLEVVTADGDLRRVCPRGEPDLYWGLRGSKDNLGVVTEMEFGLVPVDRFYGGGIFFPGWAAAEVTHTWREWTATLPETMTTSLALVRFPDTPPFPEPLRGAHVLHLRVAHTGPVAEGEALLAPLRAVTAPLLDTVTERPYLEIARVHDDPVEPLDHHAHSVMLRGLDAAAVDQVLTLVGPEVSQCPAYMLELRHLGGAAGRSPEAPSAVGNRDAVFSLMIISPPESTGSYADALMKRMVPWSTGRSYVNFLTGPLAVAAAPAVHDPADVPRLAALKRRFDPDNMFRFNHNVTPSGARGV</sequence>
<evidence type="ECO:0000256" key="3">
    <source>
        <dbReference type="ARBA" id="ARBA00022630"/>
    </source>
</evidence>
<gene>
    <name evidence="8" type="ORF">SAMN06297387_101384</name>
</gene>
<dbReference type="SUPFAM" id="SSF56176">
    <property type="entry name" value="FAD-binding/transporter-associated domain-like"/>
    <property type="match status" value="1"/>
</dbReference>
<dbReference type="RefSeq" id="WP_097229133.1">
    <property type="nucleotide sequence ID" value="NZ_OCNE01000001.1"/>
</dbReference>
<dbReference type="InterPro" id="IPR006094">
    <property type="entry name" value="Oxid_FAD_bind_N"/>
</dbReference>
<dbReference type="InterPro" id="IPR012951">
    <property type="entry name" value="BBE"/>
</dbReference>
<feature type="domain" description="FAD-binding PCMH-type" evidence="7">
    <location>
        <begin position="42"/>
        <end position="210"/>
    </location>
</feature>
<dbReference type="InterPro" id="IPR016167">
    <property type="entry name" value="FAD-bd_PCMH_sub1"/>
</dbReference>
<evidence type="ECO:0000256" key="2">
    <source>
        <dbReference type="ARBA" id="ARBA00005466"/>
    </source>
</evidence>
<dbReference type="InterPro" id="IPR006093">
    <property type="entry name" value="Oxy_OxRdtase_FAD_BS"/>
</dbReference>
<dbReference type="PANTHER" id="PTHR42973:SF39">
    <property type="entry name" value="FAD-BINDING PCMH-TYPE DOMAIN-CONTAINING PROTEIN"/>
    <property type="match status" value="1"/>
</dbReference>